<dbReference type="GO" id="GO:0005886">
    <property type="term" value="C:plasma membrane"/>
    <property type="evidence" value="ECO:0007669"/>
    <property type="project" value="UniProtKB-SubCell"/>
</dbReference>
<dbReference type="RefSeq" id="WP_208021278.1">
    <property type="nucleotide sequence ID" value="NZ_CP035286.1"/>
</dbReference>
<protein>
    <submittedName>
        <fullName evidence="10">Spermidine/putrescine transport system permease protein</fullName>
    </submittedName>
</protein>
<evidence type="ECO:0000256" key="1">
    <source>
        <dbReference type="ARBA" id="ARBA00004429"/>
    </source>
</evidence>
<evidence type="ECO:0000259" key="9">
    <source>
        <dbReference type="PROSITE" id="PS50928"/>
    </source>
</evidence>
<evidence type="ECO:0000256" key="6">
    <source>
        <dbReference type="ARBA" id="ARBA00022989"/>
    </source>
</evidence>
<evidence type="ECO:0000256" key="5">
    <source>
        <dbReference type="ARBA" id="ARBA00022692"/>
    </source>
</evidence>
<comment type="caution">
    <text evidence="10">The sequence shown here is derived from an EMBL/GenBank/DDBJ whole genome shotgun (WGS) entry which is preliminary data.</text>
</comment>
<evidence type="ECO:0000256" key="4">
    <source>
        <dbReference type="ARBA" id="ARBA00022519"/>
    </source>
</evidence>
<keyword evidence="7 8" id="KW-0472">Membrane</keyword>
<dbReference type="EMBL" id="QUMX01000004">
    <property type="protein sequence ID" value="REG54421.1"/>
    <property type="molecule type" value="Genomic_DNA"/>
</dbReference>
<keyword evidence="4" id="KW-0997">Cell inner membrane</keyword>
<sequence length="135" mass="14579">MRNDQPGRISTLCVYAAMLFLIAPLLAVIPISFTPKHFLSMPDGDWSLRHYQELMSSAQWHDGILTSALVALLAAGLATVFATLFCIGIGYAKSRYGAAFIGIVLAPLAVPPIISALALYFLVTPPTPSTRCRGW</sequence>
<feature type="transmembrane region" description="Helical" evidence="8">
    <location>
        <begin position="64"/>
        <end position="87"/>
    </location>
</feature>
<evidence type="ECO:0000256" key="8">
    <source>
        <dbReference type="SAM" id="Phobius"/>
    </source>
</evidence>
<dbReference type="PANTHER" id="PTHR43357">
    <property type="entry name" value="INNER MEMBRANE ABC TRANSPORTER PERMEASE PROTEIN YDCV"/>
    <property type="match status" value="1"/>
</dbReference>
<dbReference type="Gene3D" id="1.10.3720.10">
    <property type="entry name" value="MetI-like"/>
    <property type="match status" value="1"/>
</dbReference>
<name>A0AAQ0KMR5_PARVE</name>
<accession>A0AAQ0KMR5</accession>
<keyword evidence="2" id="KW-0813">Transport</keyword>
<dbReference type="InterPro" id="IPR035906">
    <property type="entry name" value="MetI-like_sf"/>
</dbReference>
<proteinExistence type="predicted"/>
<keyword evidence="5 8" id="KW-0812">Transmembrane</keyword>
<dbReference type="PANTHER" id="PTHR43357:SF4">
    <property type="entry name" value="INNER MEMBRANE ABC TRANSPORTER PERMEASE PROTEIN YDCV"/>
    <property type="match status" value="1"/>
</dbReference>
<reference evidence="10 11" key="1">
    <citation type="submission" date="2018-08" db="EMBL/GenBank/DDBJ databases">
        <title>Genomic Encyclopedia of Archaeal and Bacterial Type Strains, Phase II (KMG-II): from individual species to whole genera.</title>
        <authorList>
            <person name="Goeker M."/>
        </authorList>
    </citation>
    <scope>NUCLEOTIDE SEQUENCE [LARGE SCALE GENOMIC DNA]</scope>
    <source>
        <strain evidence="10 11">DSM 582</strain>
    </source>
</reference>
<evidence type="ECO:0000256" key="2">
    <source>
        <dbReference type="ARBA" id="ARBA00022448"/>
    </source>
</evidence>
<dbReference type="SUPFAM" id="SSF161098">
    <property type="entry name" value="MetI-like"/>
    <property type="match status" value="1"/>
</dbReference>
<dbReference type="PROSITE" id="PS50928">
    <property type="entry name" value="ABC_TM1"/>
    <property type="match status" value="1"/>
</dbReference>
<dbReference type="AlphaFoldDB" id="A0AAQ0KMR5"/>
<keyword evidence="6 8" id="KW-1133">Transmembrane helix</keyword>
<feature type="domain" description="ABC transmembrane type-1" evidence="9">
    <location>
        <begin position="64"/>
        <end position="135"/>
    </location>
</feature>
<comment type="subcellular location">
    <subcellularLocation>
        <location evidence="1">Cell inner membrane</location>
        <topology evidence="1">Multi-pass membrane protein</topology>
    </subcellularLocation>
</comment>
<evidence type="ECO:0000256" key="3">
    <source>
        <dbReference type="ARBA" id="ARBA00022475"/>
    </source>
</evidence>
<dbReference type="Proteomes" id="UP000256794">
    <property type="component" value="Unassembled WGS sequence"/>
</dbReference>
<evidence type="ECO:0000313" key="11">
    <source>
        <dbReference type="Proteomes" id="UP000256794"/>
    </source>
</evidence>
<keyword evidence="11" id="KW-1185">Reference proteome</keyword>
<dbReference type="InterPro" id="IPR000515">
    <property type="entry name" value="MetI-like"/>
</dbReference>
<keyword evidence="3" id="KW-1003">Cell membrane</keyword>
<dbReference type="GO" id="GO:0055085">
    <property type="term" value="P:transmembrane transport"/>
    <property type="evidence" value="ECO:0007669"/>
    <property type="project" value="InterPro"/>
</dbReference>
<organism evidence="10 11">
    <name type="scientific">Paracoccus versutus</name>
    <name type="common">Thiobacillus versutus</name>
    <dbReference type="NCBI Taxonomy" id="34007"/>
    <lineage>
        <taxon>Bacteria</taxon>
        <taxon>Pseudomonadati</taxon>
        <taxon>Pseudomonadota</taxon>
        <taxon>Alphaproteobacteria</taxon>
        <taxon>Rhodobacterales</taxon>
        <taxon>Paracoccaceae</taxon>
        <taxon>Paracoccus</taxon>
    </lineage>
</organism>
<gene>
    <name evidence="10" type="ORF">ATH84_1004217</name>
</gene>
<evidence type="ECO:0000256" key="7">
    <source>
        <dbReference type="ARBA" id="ARBA00023136"/>
    </source>
</evidence>
<feature type="transmembrane region" description="Helical" evidence="8">
    <location>
        <begin position="99"/>
        <end position="123"/>
    </location>
</feature>
<evidence type="ECO:0000313" key="10">
    <source>
        <dbReference type="EMBL" id="REG54421.1"/>
    </source>
</evidence>
<feature type="transmembrane region" description="Helical" evidence="8">
    <location>
        <begin position="12"/>
        <end position="33"/>
    </location>
</feature>